<gene>
    <name evidence="6" type="ORF">K0B96_14605</name>
</gene>
<evidence type="ECO:0000256" key="1">
    <source>
        <dbReference type="ARBA" id="ARBA00009381"/>
    </source>
</evidence>
<dbReference type="InterPro" id="IPR051792">
    <property type="entry name" value="GGT_bact"/>
</dbReference>
<evidence type="ECO:0000256" key="5">
    <source>
        <dbReference type="SAM" id="Phobius"/>
    </source>
</evidence>
<accession>A0A8F9TV19</accession>
<evidence type="ECO:0000313" key="6">
    <source>
        <dbReference type="EMBL" id="QYM78516.1"/>
    </source>
</evidence>
<keyword evidence="5" id="KW-1133">Transmembrane helix</keyword>
<keyword evidence="4" id="KW-0865">Zymogen</keyword>
<dbReference type="RefSeq" id="WP_220161620.1">
    <property type="nucleotide sequence ID" value="NZ_CP080507.1"/>
</dbReference>
<dbReference type="Proteomes" id="UP000825051">
    <property type="component" value="Chromosome"/>
</dbReference>
<dbReference type="Pfam" id="PF01019">
    <property type="entry name" value="G_glu_transpept"/>
    <property type="match status" value="1"/>
</dbReference>
<dbReference type="InterPro" id="IPR043137">
    <property type="entry name" value="GGT_ssub_C"/>
</dbReference>
<feature type="transmembrane region" description="Helical" evidence="5">
    <location>
        <begin position="35"/>
        <end position="56"/>
    </location>
</feature>
<dbReference type="PANTHER" id="PTHR43199">
    <property type="entry name" value="GLUTATHIONE HYDROLASE"/>
    <property type="match status" value="1"/>
</dbReference>
<dbReference type="GO" id="GO:0016787">
    <property type="term" value="F:hydrolase activity"/>
    <property type="evidence" value="ECO:0007669"/>
    <property type="project" value="UniProtKB-KW"/>
</dbReference>
<dbReference type="GO" id="GO:0103068">
    <property type="term" value="F:leukotriene C4 gamma-glutamyl transferase activity"/>
    <property type="evidence" value="ECO:0007669"/>
    <property type="project" value="UniProtKB-EC"/>
</dbReference>
<evidence type="ECO:0000256" key="3">
    <source>
        <dbReference type="ARBA" id="ARBA00022801"/>
    </source>
</evidence>
<evidence type="ECO:0000256" key="2">
    <source>
        <dbReference type="ARBA" id="ARBA00022679"/>
    </source>
</evidence>
<dbReference type="AlphaFoldDB" id="A0A8F9TV19"/>
<comment type="similarity">
    <text evidence="1">Belongs to the gamma-glutamyltransferase family.</text>
</comment>
<evidence type="ECO:0000313" key="7">
    <source>
        <dbReference type="Proteomes" id="UP000825051"/>
    </source>
</evidence>
<protein>
    <submittedName>
        <fullName evidence="6">Gamma-glutamyltransferase</fullName>
        <ecNumber evidence="6">2.3.2.2</ecNumber>
    </submittedName>
</protein>
<keyword evidence="6" id="KW-0012">Acyltransferase</keyword>
<organism evidence="6 7">
    <name type="scientific">Horticoccus luteus</name>
    <dbReference type="NCBI Taxonomy" id="2862869"/>
    <lineage>
        <taxon>Bacteria</taxon>
        <taxon>Pseudomonadati</taxon>
        <taxon>Verrucomicrobiota</taxon>
        <taxon>Opitutia</taxon>
        <taxon>Opitutales</taxon>
        <taxon>Opitutaceae</taxon>
        <taxon>Horticoccus</taxon>
    </lineage>
</organism>
<dbReference type="Gene3D" id="3.60.20.40">
    <property type="match status" value="1"/>
</dbReference>
<sequence length="597" mass="63346">MDKRSGRARLPARCQTHARFVTAARRGGPSAARRFFGAWLATLCTGIALAGVPVQVTPVTATHGMVVAGHPEAAAAGVDVLRAGGNAIDAAVAVSLALGVAEPYASGLGGKIMMVYRDAEGRSFAIDGMDEASRTLPTEKFRHLSSNRRHYGWTSVATPGLAAALETAHRRWGVRPWAEDVRPAIELARRGFEVLPKSRDLFLEREKVLRGDPELTRIFLPQGRVPAVGARLPNPDLAHTMELLAEKGAAGFYRGPVAEAMVAAAQRGGGWLTLDDLAHYEARVRAPVMTEIFGCTFLAGCPPSTGPAQYLAILKALETARWAPGALRTAANLDQVGRVWQQVAPVVQSTVADVASADDAVTHLFAADFIAEVRQRAGVGVAQVREKDARTPVWSEPDFEDVHASTTHFVIVDGAGNVVSVTQSQSLHFGAGVMAPGTGVVMNDSLSNFAVVNAGSVNIAAPGKRPRSTTAPTIVVRGGRPLLAIGLPGAQRIPTAMLQTLLDYFAFHRPLADSIGDTRLHLLSPVTARDPNNVWEVEASFPDEEQKMLEALGWKVVKKEAAGRGRYFGGINAIEVGADGALTGYADPRRTNAAAGF</sequence>
<dbReference type="EC" id="2.3.2.2" evidence="6"/>
<evidence type="ECO:0000256" key="4">
    <source>
        <dbReference type="ARBA" id="ARBA00023145"/>
    </source>
</evidence>
<dbReference type="InterPro" id="IPR029055">
    <property type="entry name" value="Ntn_hydrolases_N"/>
</dbReference>
<keyword evidence="2 6" id="KW-0808">Transferase</keyword>
<reference evidence="6" key="1">
    <citation type="submission" date="2021-08" db="EMBL/GenBank/DDBJ databases">
        <title>Genome of a novel bacterium of the phylum Verrucomicrobia, Oleiharenicola sp. KSB-15.</title>
        <authorList>
            <person name="Chung J.-H."/>
            <person name="Ahn J.-H."/>
            <person name="Yoon Y."/>
            <person name="Kim D.-Y."/>
            <person name="An S.-H."/>
            <person name="Park I."/>
            <person name="Yeon J."/>
        </authorList>
    </citation>
    <scope>NUCLEOTIDE SEQUENCE</scope>
    <source>
        <strain evidence="6">KSB-15</strain>
    </source>
</reference>
<dbReference type="SUPFAM" id="SSF56235">
    <property type="entry name" value="N-terminal nucleophile aminohydrolases (Ntn hydrolases)"/>
    <property type="match status" value="1"/>
</dbReference>
<keyword evidence="5" id="KW-0812">Transmembrane</keyword>
<dbReference type="KEGG" id="ole:K0B96_14605"/>
<keyword evidence="5" id="KW-0472">Membrane</keyword>
<dbReference type="EMBL" id="CP080507">
    <property type="protein sequence ID" value="QYM78516.1"/>
    <property type="molecule type" value="Genomic_DNA"/>
</dbReference>
<name>A0A8F9TV19_9BACT</name>
<dbReference type="PRINTS" id="PR01210">
    <property type="entry name" value="GGTRANSPTASE"/>
</dbReference>
<proteinExistence type="inferred from homology"/>
<keyword evidence="3" id="KW-0378">Hydrolase</keyword>
<keyword evidence="7" id="KW-1185">Reference proteome</keyword>
<dbReference type="PANTHER" id="PTHR43199:SF1">
    <property type="entry name" value="GLUTATHIONE HYDROLASE PROENZYME"/>
    <property type="match status" value="1"/>
</dbReference>